<dbReference type="Proteomes" id="UP000324800">
    <property type="component" value="Unassembled WGS sequence"/>
</dbReference>
<gene>
    <name evidence="1" type="ORF">EZS28_033574</name>
</gene>
<sequence length="80" mass="9260">MTFAQPVVLDAAVDFAGKLWEGVQIVRDRVAKGKQTYEQIIVRLTKNFMAEEAFYKNIKARKTLAQSWQELKKHMESIES</sequence>
<organism evidence="1 2">
    <name type="scientific">Streblomastix strix</name>
    <dbReference type="NCBI Taxonomy" id="222440"/>
    <lineage>
        <taxon>Eukaryota</taxon>
        <taxon>Metamonada</taxon>
        <taxon>Preaxostyla</taxon>
        <taxon>Oxymonadida</taxon>
        <taxon>Streblomastigidae</taxon>
        <taxon>Streblomastix</taxon>
    </lineage>
</organism>
<feature type="non-terminal residue" evidence="1">
    <location>
        <position position="80"/>
    </location>
</feature>
<accession>A0A5J4ULC0</accession>
<protein>
    <submittedName>
        <fullName evidence="1">Uncharacterized protein</fullName>
    </submittedName>
</protein>
<dbReference type="AlphaFoldDB" id="A0A5J4ULC0"/>
<name>A0A5J4ULC0_9EUKA</name>
<evidence type="ECO:0000313" key="2">
    <source>
        <dbReference type="Proteomes" id="UP000324800"/>
    </source>
</evidence>
<comment type="caution">
    <text evidence="1">The sequence shown here is derived from an EMBL/GenBank/DDBJ whole genome shotgun (WGS) entry which is preliminary data.</text>
</comment>
<dbReference type="EMBL" id="SNRW01014956">
    <property type="protein sequence ID" value="KAA6370901.1"/>
    <property type="molecule type" value="Genomic_DNA"/>
</dbReference>
<evidence type="ECO:0000313" key="1">
    <source>
        <dbReference type="EMBL" id="KAA6370901.1"/>
    </source>
</evidence>
<reference evidence="1 2" key="1">
    <citation type="submission" date="2019-03" db="EMBL/GenBank/DDBJ databases">
        <title>Single cell metagenomics reveals metabolic interactions within the superorganism composed of flagellate Streblomastix strix and complex community of Bacteroidetes bacteria on its surface.</title>
        <authorList>
            <person name="Treitli S.C."/>
            <person name="Kolisko M."/>
            <person name="Husnik F."/>
            <person name="Keeling P."/>
            <person name="Hampl V."/>
        </authorList>
    </citation>
    <scope>NUCLEOTIDE SEQUENCE [LARGE SCALE GENOMIC DNA]</scope>
    <source>
        <strain evidence="1">ST1C</strain>
    </source>
</reference>
<proteinExistence type="predicted"/>